<proteinExistence type="predicted"/>
<protein>
    <submittedName>
        <fullName evidence="6">Protease inhibitor I42 family protein</fullName>
    </submittedName>
</protein>
<reference evidence="6 7" key="1">
    <citation type="submission" date="2022-05" db="EMBL/GenBank/DDBJ databases">
        <title>Genome Resource of Streptomyces lavenduligriseus GA1-1, a Strain with Broad-Spectrum Antifungal Activity against Phytopathogenic Fungi.</title>
        <authorList>
            <person name="Qi D."/>
        </authorList>
    </citation>
    <scope>NUCLEOTIDE SEQUENCE [LARGE SCALE GENOMIC DNA]</scope>
    <source>
        <strain evidence="6 7">GA1-1</strain>
    </source>
</reference>
<feature type="domain" description="Proteinase inhibitor I42 chagasin" evidence="5">
    <location>
        <begin position="61"/>
        <end position="131"/>
    </location>
</feature>
<feature type="compositionally biased region" description="Polar residues" evidence="3">
    <location>
        <begin position="102"/>
        <end position="115"/>
    </location>
</feature>
<feature type="region of interest" description="Disordered" evidence="3">
    <location>
        <begin position="95"/>
        <end position="115"/>
    </location>
</feature>
<evidence type="ECO:0000256" key="2">
    <source>
        <dbReference type="ARBA" id="ARBA00022704"/>
    </source>
</evidence>
<keyword evidence="7" id="KW-1185">Reference proteome</keyword>
<keyword evidence="4" id="KW-0732">Signal</keyword>
<evidence type="ECO:0000313" key="7">
    <source>
        <dbReference type="Proteomes" id="UP001202052"/>
    </source>
</evidence>
<evidence type="ECO:0000259" key="5">
    <source>
        <dbReference type="Pfam" id="PF09394"/>
    </source>
</evidence>
<dbReference type="InterPro" id="IPR036331">
    <property type="entry name" value="Chagasin-like_sf"/>
</dbReference>
<dbReference type="GO" id="GO:0030414">
    <property type="term" value="F:peptidase inhibitor activity"/>
    <property type="evidence" value="ECO:0007669"/>
    <property type="project" value="UniProtKB-KW"/>
</dbReference>
<name>A0ABT0NRH6_9ACTN</name>
<dbReference type="EMBL" id="JAMCCK010000015">
    <property type="protein sequence ID" value="MCL3994059.1"/>
    <property type="molecule type" value="Genomic_DNA"/>
</dbReference>
<dbReference type="RefSeq" id="WP_249458844.1">
    <property type="nucleotide sequence ID" value="NZ_JAMCCK010000015.1"/>
</dbReference>
<evidence type="ECO:0000256" key="1">
    <source>
        <dbReference type="ARBA" id="ARBA00022690"/>
    </source>
</evidence>
<feature type="chain" id="PRO_5045445884" evidence="4">
    <location>
        <begin position="24"/>
        <end position="185"/>
    </location>
</feature>
<keyword evidence="2" id="KW-0789">Thiol protease inhibitor</keyword>
<evidence type="ECO:0000313" key="6">
    <source>
        <dbReference type="EMBL" id="MCL3994059.1"/>
    </source>
</evidence>
<feature type="region of interest" description="Disordered" evidence="3">
    <location>
        <begin position="28"/>
        <end position="52"/>
    </location>
</feature>
<dbReference type="SUPFAM" id="SSF141066">
    <property type="entry name" value="ICP-like"/>
    <property type="match status" value="1"/>
</dbReference>
<gene>
    <name evidence="6" type="ORF">M4438_11025</name>
</gene>
<feature type="region of interest" description="Disordered" evidence="3">
    <location>
        <begin position="140"/>
        <end position="168"/>
    </location>
</feature>
<sequence>MTSRTTRLAPAALLALLALTGCGTDGGTTGAPAPTVGSTSTLRATPGGGTEYGIERRDITVRPGERFSLTVPSAPTLGEHWYLADPRPDKAVLASRGEHTTGDNSEADGSTGSTRSFDFTALAEGRTTVRLLHCPLHTCTGPGPDDRSTLGPSPSGSPSPYPTLTADPHAHGTGAGFYVFTITVR</sequence>
<evidence type="ECO:0000256" key="4">
    <source>
        <dbReference type="SAM" id="SignalP"/>
    </source>
</evidence>
<dbReference type="Pfam" id="PF09394">
    <property type="entry name" value="Inhibitor_I42"/>
    <property type="match status" value="1"/>
</dbReference>
<comment type="caution">
    <text evidence="6">The sequence shown here is derived from an EMBL/GenBank/DDBJ whole genome shotgun (WGS) entry which is preliminary data.</text>
</comment>
<dbReference type="Gene3D" id="2.60.40.2020">
    <property type="match status" value="1"/>
</dbReference>
<keyword evidence="1 6" id="KW-0646">Protease inhibitor</keyword>
<dbReference type="Proteomes" id="UP001202052">
    <property type="component" value="Unassembled WGS sequence"/>
</dbReference>
<feature type="signal peptide" evidence="4">
    <location>
        <begin position="1"/>
        <end position="23"/>
    </location>
</feature>
<dbReference type="InterPro" id="IPR018990">
    <property type="entry name" value="Prot_inh_I42_chagasin"/>
</dbReference>
<dbReference type="PROSITE" id="PS51257">
    <property type="entry name" value="PROKAR_LIPOPROTEIN"/>
    <property type="match status" value="1"/>
</dbReference>
<evidence type="ECO:0000256" key="3">
    <source>
        <dbReference type="SAM" id="MobiDB-lite"/>
    </source>
</evidence>
<accession>A0ABT0NRH6</accession>
<organism evidence="6 7">
    <name type="scientific">Streptomyces lavenduligriseus</name>
    <dbReference type="NCBI Taxonomy" id="67315"/>
    <lineage>
        <taxon>Bacteria</taxon>
        <taxon>Bacillati</taxon>
        <taxon>Actinomycetota</taxon>
        <taxon>Actinomycetes</taxon>
        <taxon>Kitasatosporales</taxon>
        <taxon>Streptomycetaceae</taxon>
        <taxon>Streptomyces</taxon>
    </lineage>
</organism>